<keyword evidence="8" id="KW-1185">Reference proteome</keyword>
<dbReference type="PANTHER" id="PTHR12943:SF27">
    <property type="entry name" value="HOMOCYSTEINE-INDUCED ENDOPLASMIC RETICULUM PROTEIN, ISOFORM A"/>
    <property type="match status" value="1"/>
</dbReference>
<keyword evidence="2" id="KW-0812">Transmembrane</keyword>
<evidence type="ECO:0000313" key="8">
    <source>
        <dbReference type="Proteomes" id="UP000612746"/>
    </source>
</evidence>
<organism evidence="7 8">
    <name type="scientific">Umbelopsis vinacea</name>
    <dbReference type="NCBI Taxonomy" id="44442"/>
    <lineage>
        <taxon>Eukaryota</taxon>
        <taxon>Fungi</taxon>
        <taxon>Fungi incertae sedis</taxon>
        <taxon>Mucoromycota</taxon>
        <taxon>Mucoromycotina</taxon>
        <taxon>Umbelopsidomycetes</taxon>
        <taxon>Umbelopsidales</taxon>
        <taxon>Umbelopsidaceae</taxon>
        <taxon>Umbelopsis</taxon>
    </lineage>
</organism>
<evidence type="ECO:0000256" key="3">
    <source>
        <dbReference type="ARBA" id="ARBA00022989"/>
    </source>
</evidence>
<feature type="compositionally biased region" description="Polar residues" evidence="5">
    <location>
        <begin position="137"/>
        <end position="158"/>
    </location>
</feature>
<comment type="caution">
    <text evidence="7">The sequence shown here is derived from an EMBL/GenBank/DDBJ whole genome shotgun (WGS) entry which is preliminary data.</text>
</comment>
<feature type="compositionally biased region" description="Polar residues" evidence="5">
    <location>
        <begin position="165"/>
        <end position="175"/>
    </location>
</feature>
<evidence type="ECO:0000256" key="5">
    <source>
        <dbReference type="SAM" id="MobiDB-lite"/>
    </source>
</evidence>
<evidence type="ECO:0000256" key="1">
    <source>
        <dbReference type="ARBA" id="ARBA00004370"/>
    </source>
</evidence>
<feature type="compositionally biased region" description="Low complexity" evidence="5">
    <location>
        <begin position="117"/>
        <end position="126"/>
    </location>
</feature>
<dbReference type="AlphaFoldDB" id="A0A8H7UKC9"/>
<dbReference type="OrthoDB" id="2429807at2759"/>
<protein>
    <recommendedName>
        <fullName evidence="6">Ubiquitin-like domain-containing protein</fullName>
    </recommendedName>
</protein>
<dbReference type="InterPro" id="IPR039751">
    <property type="entry name" value="HERPUD1/2"/>
</dbReference>
<evidence type="ECO:0000256" key="2">
    <source>
        <dbReference type="ARBA" id="ARBA00022692"/>
    </source>
</evidence>
<evidence type="ECO:0000259" key="6">
    <source>
        <dbReference type="PROSITE" id="PS50053"/>
    </source>
</evidence>
<dbReference type="GO" id="GO:0016020">
    <property type="term" value="C:membrane"/>
    <property type="evidence" value="ECO:0007669"/>
    <property type="project" value="UniProtKB-SubCell"/>
</dbReference>
<dbReference type="Gene3D" id="3.10.20.90">
    <property type="entry name" value="Phosphatidylinositol 3-kinase Catalytic Subunit, Chain A, domain 1"/>
    <property type="match status" value="1"/>
</dbReference>
<dbReference type="Proteomes" id="UP000612746">
    <property type="component" value="Unassembled WGS sequence"/>
</dbReference>
<dbReference type="GO" id="GO:0030968">
    <property type="term" value="P:endoplasmic reticulum unfolded protein response"/>
    <property type="evidence" value="ECO:0007669"/>
    <property type="project" value="TreeGrafter"/>
</dbReference>
<feature type="region of interest" description="Disordered" evidence="5">
    <location>
        <begin position="85"/>
        <end position="176"/>
    </location>
</feature>
<dbReference type="InterPro" id="IPR000626">
    <property type="entry name" value="Ubiquitin-like_dom"/>
</dbReference>
<proteinExistence type="predicted"/>
<evidence type="ECO:0000256" key="4">
    <source>
        <dbReference type="ARBA" id="ARBA00023136"/>
    </source>
</evidence>
<sequence>MDAEQLTIHVRSPSLSETLVVNATLHDKILSVKQSLQNIHPYNPDTASQRLIYAGRQLKDEDILSNVLNKVNESNTFIFHLVVKPGGMNTTPQPRRPVPVKAPEQPVHHENESSQNAGATASAATSPIPTKLLAPPGTSTQPSLPSPSDTTPGPSNLKENVEKVQGTTAPATSYPNPEIVTIDGKHYLAVTPAVVSQIEAYEQYLVTYQQYYTQWYQWYNANYVSNTIPPGNAAGPTPTHREQPTPTAPVNAAVDAEAERQRAARRATVYSADDIYLRLCICFLPLPNWTASIHRSKGATVEEYTSYGHDPRLAEALDNAQQEEPMAGL</sequence>
<dbReference type="InterPro" id="IPR029071">
    <property type="entry name" value="Ubiquitin-like_domsf"/>
</dbReference>
<feature type="domain" description="Ubiquitin-like" evidence="6">
    <location>
        <begin position="6"/>
        <end position="66"/>
    </location>
</feature>
<keyword evidence="3" id="KW-1133">Transmembrane helix</keyword>
<gene>
    <name evidence="7" type="ORF">INT44_004358</name>
</gene>
<reference evidence="7" key="1">
    <citation type="submission" date="2020-12" db="EMBL/GenBank/DDBJ databases">
        <title>Metabolic potential, ecology and presence of endohyphal bacteria is reflected in genomic diversity of Mucoromycotina.</title>
        <authorList>
            <person name="Muszewska A."/>
            <person name="Okrasinska A."/>
            <person name="Steczkiewicz K."/>
            <person name="Drgas O."/>
            <person name="Orlowska M."/>
            <person name="Perlinska-Lenart U."/>
            <person name="Aleksandrzak-Piekarczyk T."/>
            <person name="Szatraj K."/>
            <person name="Zielenkiewicz U."/>
            <person name="Pilsyk S."/>
            <person name="Malc E."/>
            <person name="Mieczkowski P."/>
            <person name="Kruszewska J.S."/>
            <person name="Biernat P."/>
            <person name="Pawlowska J."/>
        </authorList>
    </citation>
    <scope>NUCLEOTIDE SEQUENCE</scope>
    <source>
        <strain evidence="7">WA0000051536</strain>
    </source>
</reference>
<comment type="subcellular location">
    <subcellularLocation>
        <location evidence="1">Membrane</location>
    </subcellularLocation>
</comment>
<evidence type="ECO:0000313" key="7">
    <source>
        <dbReference type="EMBL" id="KAG2189216.1"/>
    </source>
</evidence>
<dbReference type="SUPFAM" id="SSF54236">
    <property type="entry name" value="Ubiquitin-like"/>
    <property type="match status" value="1"/>
</dbReference>
<accession>A0A8H7UKC9</accession>
<dbReference type="SMART" id="SM00213">
    <property type="entry name" value="UBQ"/>
    <property type="match status" value="1"/>
</dbReference>
<dbReference type="PROSITE" id="PS50053">
    <property type="entry name" value="UBIQUITIN_2"/>
    <property type="match status" value="1"/>
</dbReference>
<dbReference type="PANTHER" id="PTHR12943">
    <property type="entry name" value="HOMOCYSTEINE-RESPONSIVE ENDOPLASMIC RETICULUM-RESIDENT UNIQUITIN-LIKE DOMAIN HERPUD PROTEIN FAMILY MEMBER"/>
    <property type="match status" value="1"/>
</dbReference>
<dbReference type="EMBL" id="JAEPRA010000001">
    <property type="protein sequence ID" value="KAG2189216.1"/>
    <property type="molecule type" value="Genomic_DNA"/>
</dbReference>
<name>A0A8H7UKC9_9FUNG</name>
<dbReference type="Pfam" id="PF00240">
    <property type="entry name" value="ubiquitin"/>
    <property type="match status" value="1"/>
</dbReference>
<keyword evidence="4" id="KW-0472">Membrane</keyword>